<keyword evidence="2" id="KW-1185">Reference proteome</keyword>
<dbReference type="Proteomes" id="UP001176941">
    <property type="component" value="Chromosome 10"/>
</dbReference>
<evidence type="ECO:0000313" key="2">
    <source>
        <dbReference type="Proteomes" id="UP001176941"/>
    </source>
</evidence>
<dbReference type="PANTHER" id="PTHR22796">
    <property type="entry name" value="URG4-RELATED"/>
    <property type="match status" value="1"/>
</dbReference>
<gene>
    <name evidence="1" type="ORF">MRATA1EN1_LOCUS2096</name>
</gene>
<organism evidence="1 2">
    <name type="scientific">Rangifer tarandus platyrhynchus</name>
    <name type="common">Svalbard reindeer</name>
    <dbReference type="NCBI Taxonomy" id="3082113"/>
    <lineage>
        <taxon>Eukaryota</taxon>
        <taxon>Metazoa</taxon>
        <taxon>Chordata</taxon>
        <taxon>Craniata</taxon>
        <taxon>Vertebrata</taxon>
        <taxon>Euteleostomi</taxon>
        <taxon>Mammalia</taxon>
        <taxon>Eutheria</taxon>
        <taxon>Laurasiatheria</taxon>
        <taxon>Artiodactyla</taxon>
        <taxon>Ruminantia</taxon>
        <taxon>Pecora</taxon>
        <taxon>Cervidae</taxon>
        <taxon>Odocoileinae</taxon>
        <taxon>Rangifer</taxon>
    </lineage>
</organism>
<sequence>MALKIAGDIQTTCRAFNENRVNLEKHILIYLAEEENFDNYWQCLHHPKSFFKNYIEKHVKTYFSDTGSRKIKTFLQISLHDIKNAILSAIHPSTAIAKDKRSTVSGWLDLFCDHLGSNLIFP</sequence>
<dbReference type="EMBL" id="OX459946">
    <property type="protein sequence ID" value="CAI9153134.1"/>
    <property type="molecule type" value="Genomic_DNA"/>
</dbReference>
<accession>A0ABN8XZX4</accession>
<proteinExistence type="predicted"/>
<dbReference type="PANTHER" id="PTHR22796:SF6">
    <property type="entry name" value="INTERFERON-INDUCED VERY LARGE GTPASE 1-RELATED"/>
    <property type="match status" value="1"/>
</dbReference>
<name>A0ABN8XZX4_RANTA</name>
<reference evidence="1" key="1">
    <citation type="submission" date="2023-04" db="EMBL/GenBank/DDBJ databases">
        <authorList>
            <consortium name="ELIXIR-Norway"/>
        </authorList>
    </citation>
    <scope>NUCLEOTIDE SEQUENCE [LARGE SCALE GENOMIC DNA]</scope>
</reference>
<evidence type="ECO:0000313" key="1">
    <source>
        <dbReference type="EMBL" id="CAI9153134.1"/>
    </source>
</evidence>
<protein>
    <submittedName>
        <fullName evidence="1">Uncharacterized protein</fullName>
    </submittedName>
</protein>